<accession>E7C1F2</accession>
<organism evidence="2">
    <name type="scientific">uncultured myxobacterium HF0010_08B07</name>
    <dbReference type="NCBI Taxonomy" id="723553"/>
    <lineage>
        <taxon>Bacteria</taxon>
        <taxon>Pseudomonadati</taxon>
        <taxon>Myxococcota</taxon>
        <taxon>Myxococcia</taxon>
        <taxon>Myxococcales</taxon>
        <taxon>environmental samples</taxon>
    </lineage>
</organism>
<dbReference type="Gene3D" id="2.60.450.10">
    <property type="entry name" value="Lipopolysaccharide (LPS) transport protein A like domain"/>
    <property type="match status" value="1"/>
</dbReference>
<name>E7C1F2_9BACT</name>
<evidence type="ECO:0000313" key="2">
    <source>
        <dbReference type="EMBL" id="ADI21276.1"/>
    </source>
</evidence>
<evidence type="ECO:0000259" key="1">
    <source>
        <dbReference type="Pfam" id="PF03968"/>
    </source>
</evidence>
<feature type="domain" description="Organic solvent tolerance-like N-terminal" evidence="1">
    <location>
        <begin position="26"/>
        <end position="128"/>
    </location>
</feature>
<dbReference type="AlphaFoldDB" id="E7C1F2"/>
<dbReference type="EMBL" id="GU567949">
    <property type="protein sequence ID" value="ADI21276.1"/>
    <property type="molecule type" value="Genomic_DNA"/>
</dbReference>
<protein>
    <recommendedName>
        <fullName evidence="1">Organic solvent tolerance-like N-terminal domain-containing protein</fullName>
    </recommendedName>
</protein>
<dbReference type="Pfam" id="PF03968">
    <property type="entry name" value="LptD_N"/>
    <property type="match status" value="1"/>
</dbReference>
<proteinExistence type="predicted"/>
<dbReference type="InterPro" id="IPR005653">
    <property type="entry name" value="OstA-like_N"/>
</dbReference>
<reference evidence="2" key="1">
    <citation type="submission" date="2010-01" db="EMBL/GenBank/DDBJ databases">
        <title>Genome fragments of uncultured bacteria from the North Pacific subtropical Gyre.</title>
        <authorList>
            <person name="Pham V.D."/>
            <person name="Delong E.F."/>
        </authorList>
    </citation>
    <scope>NUCLEOTIDE SEQUENCE</scope>
</reference>
<sequence length="131" mass="15170">MIFWKQMLYKLFILLLSFTLVSQEYEITSENIEIDTELNTINYEFNVIFKSDEIFFTADSLKLNQKNESFIAYGSPIKIKFFDGLEYIEGEAGQVEIDTEVLRLSKNVSIIKSGNKINSKNMTIKLSNDKS</sequence>